<dbReference type="Proteomes" id="UP001203069">
    <property type="component" value="Unassembled WGS sequence"/>
</dbReference>
<dbReference type="Gene3D" id="3.40.1110.10">
    <property type="entry name" value="Calcium-transporting ATPase, cytoplasmic domain N"/>
    <property type="match status" value="1"/>
</dbReference>
<accession>A0ABT0MUQ5</accession>
<protein>
    <submittedName>
        <fullName evidence="1">Uncharacterized protein</fullName>
    </submittedName>
</protein>
<gene>
    <name evidence="1" type="ORF">MFP26_11600</name>
</gene>
<keyword evidence="2" id="KW-1185">Reference proteome</keyword>
<sequence>MTCHPWRSPSLEQGANHPLARSIVERAQALALTVIEQFSILRGLGVSEGRG</sequence>
<reference evidence="1 2" key="1">
    <citation type="submission" date="2022-02" db="EMBL/GenBank/DDBJ databases">
        <title>Description of Brenneria tiliae sp. nov. isolated from symptomatic Tilia x moltkei and Tilia x europaea trees in the UK.</title>
        <authorList>
            <person name="Kile H."/>
        </authorList>
    </citation>
    <scope>NUCLEOTIDE SEQUENCE [LARGE SCALE GENOMIC DNA]</scope>
    <source>
        <strain evidence="1 2">MC1SB4.1</strain>
    </source>
</reference>
<evidence type="ECO:0000313" key="2">
    <source>
        <dbReference type="Proteomes" id="UP001203069"/>
    </source>
</evidence>
<comment type="caution">
    <text evidence="1">The sequence shown here is derived from an EMBL/GenBank/DDBJ whole genome shotgun (WGS) entry which is preliminary data.</text>
</comment>
<dbReference type="InterPro" id="IPR023299">
    <property type="entry name" value="ATPase_P-typ_cyto_dom_N"/>
</dbReference>
<organism evidence="1 2">
    <name type="scientific">Brenneria tiliae</name>
    <dbReference type="NCBI Taxonomy" id="2914984"/>
    <lineage>
        <taxon>Bacteria</taxon>
        <taxon>Pseudomonadati</taxon>
        <taxon>Pseudomonadota</taxon>
        <taxon>Gammaproteobacteria</taxon>
        <taxon>Enterobacterales</taxon>
        <taxon>Pectobacteriaceae</taxon>
        <taxon>Brenneria</taxon>
    </lineage>
</organism>
<dbReference type="EMBL" id="JAKPBZ010000111">
    <property type="protein sequence ID" value="MCL2893327.1"/>
    <property type="molecule type" value="Genomic_DNA"/>
</dbReference>
<name>A0ABT0MUQ5_9GAMM</name>
<dbReference type="SUPFAM" id="SSF81660">
    <property type="entry name" value="Metal cation-transporting ATPase, ATP-binding domain N"/>
    <property type="match status" value="1"/>
</dbReference>
<dbReference type="RefSeq" id="WP_249244822.1">
    <property type="nucleotide sequence ID" value="NZ_JAKPBZ010000111.1"/>
</dbReference>
<evidence type="ECO:0000313" key="1">
    <source>
        <dbReference type="EMBL" id="MCL2893327.1"/>
    </source>
</evidence>
<proteinExistence type="predicted"/>